<evidence type="ECO:0000256" key="8">
    <source>
        <dbReference type="SAM" id="Phobius"/>
    </source>
</evidence>
<organism evidence="9 10">
    <name type="scientific">Pseudonocardia alni subsp. carboxydivorans</name>
    <dbReference type="NCBI Taxonomy" id="415010"/>
    <lineage>
        <taxon>Bacteria</taxon>
        <taxon>Bacillati</taxon>
        <taxon>Actinomycetota</taxon>
        <taxon>Actinomycetes</taxon>
        <taxon>Pseudonocardiales</taxon>
        <taxon>Pseudonocardiaceae</taxon>
        <taxon>Pseudonocardia</taxon>
    </lineage>
</organism>
<feature type="transmembrane region" description="Helical" evidence="8">
    <location>
        <begin position="316"/>
        <end position="337"/>
    </location>
</feature>
<feature type="transmembrane region" description="Helical" evidence="8">
    <location>
        <begin position="158"/>
        <end position="179"/>
    </location>
</feature>
<keyword evidence="3 9" id="KW-0808">Transferase</keyword>
<keyword evidence="2" id="KW-1003">Cell membrane</keyword>
<reference evidence="9 10" key="1">
    <citation type="submission" date="2024-03" db="EMBL/GenBank/DDBJ databases">
        <title>Draft genome sequence of Pseudonocardia carboxydivorans JCM 14827.</title>
        <authorList>
            <person name="Duangmal K."/>
        </authorList>
    </citation>
    <scope>NUCLEOTIDE SEQUENCE [LARGE SCALE GENOMIC DNA]</scope>
    <source>
        <strain evidence="9 10">JCM 14827</strain>
    </source>
</reference>
<evidence type="ECO:0000256" key="2">
    <source>
        <dbReference type="ARBA" id="ARBA00022475"/>
    </source>
</evidence>
<protein>
    <submittedName>
        <fullName evidence="9">Glycosyltransferase family 87 protein</fullName>
        <ecNumber evidence="9">2.4.-.-</ecNumber>
    </submittedName>
</protein>
<comment type="caution">
    <text evidence="9">The sequence shown here is derived from an EMBL/GenBank/DDBJ whole genome shotgun (WGS) entry which is preliminary data.</text>
</comment>
<sequence>MTADLRSGPAAAGPMRTGWTGRARAVRDAVHRLARPVAPVVAVAALVTAALLFLLGGPPLLRWIPATDIARMHVDFDTFRASAYALVRHGPGSAAIYDTGARLHNLNPPLLSVLLAPLALLDPVSGYRLLTALSVLLVAGSVLLVCRELRLGRRWTTGALVVVLASSPLHGTLLLGQIYPLLLAGLTAGWIAERRGHPLLAAACYGVTVALKPSLAPVLLLPAVQARWRPFAAGIAAAAVATLVGVAVAGWPTAFQWLAMALAEPVGPTPDNASLPGQALRWGIPTVVGTLAGAGVAVGTLVHLGRRTRRCGAGPAAGTDPGGTALFAVLATGLLAAPIAWHNYLLLLVPGLLALVASGEAGDTRRRVVVAVGCLAVVPVSWSDLWADGGWATPLGRALYTAVLLVTWWSLLRPATGPVPGGSFRSAEESARAPA</sequence>
<feature type="transmembrane region" description="Helical" evidence="8">
    <location>
        <begin position="37"/>
        <end position="55"/>
    </location>
</feature>
<proteinExistence type="inferred from homology"/>
<keyword evidence="10" id="KW-1185">Reference proteome</keyword>
<feature type="transmembrane region" description="Helical" evidence="8">
    <location>
        <begin position="279"/>
        <end position="304"/>
    </location>
</feature>
<dbReference type="EMBL" id="JBBPIX010000010">
    <property type="protein sequence ID" value="MEK6465834.1"/>
    <property type="molecule type" value="Genomic_DNA"/>
</dbReference>
<evidence type="ECO:0000256" key="6">
    <source>
        <dbReference type="ARBA" id="ARBA00023136"/>
    </source>
</evidence>
<evidence type="ECO:0000256" key="7">
    <source>
        <dbReference type="ARBA" id="ARBA00024033"/>
    </source>
</evidence>
<evidence type="ECO:0000256" key="3">
    <source>
        <dbReference type="ARBA" id="ARBA00022679"/>
    </source>
</evidence>
<comment type="subcellular location">
    <subcellularLocation>
        <location evidence="1">Cell membrane</location>
        <topology evidence="1">Multi-pass membrane protein</topology>
    </subcellularLocation>
</comment>
<accession>A0ABU9AHB3</accession>
<dbReference type="GO" id="GO:0016757">
    <property type="term" value="F:glycosyltransferase activity"/>
    <property type="evidence" value="ECO:0007669"/>
    <property type="project" value="UniProtKB-KW"/>
</dbReference>
<dbReference type="InterPro" id="IPR018584">
    <property type="entry name" value="GT87"/>
</dbReference>
<evidence type="ECO:0000256" key="5">
    <source>
        <dbReference type="ARBA" id="ARBA00022989"/>
    </source>
</evidence>
<dbReference type="RefSeq" id="WP_346105493.1">
    <property type="nucleotide sequence ID" value="NZ_BAAAOD010000045.1"/>
</dbReference>
<feature type="transmembrane region" description="Helical" evidence="8">
    <location>
        <begin position="199"/>
        <end position="221"/>
    </location>
</feature>
<feature type="transmembrane region" description="Helical" evidence="8">
    <location>
        <begin position="127"/>
        <end position="146"/>
    </location>
</feature>
<keyword evidence="9" id="KW-0328">Glycosyltransferase</keyword>
<evidence type="ECO:0000256" key="1">
    <source>
        <dbReference type="ARBA" id="ARBA00004651"/>
    </source>
</evidence>
<evidence type="ECO:0000256" key="4">
    <source>
        <dbReference type="ARBA" id="ARBA00022692"/>
    </source>
</evidence>
<keyword evidence="5 8" id="KW-1133">Transmembrane helix</keyword>
<comment type="similarity">
    <text evidence="7">Belongs to the glycosyltransferase 87 family.</text>
</comment>
<evidence type="ECO:0000313" key="9">
    <source>
        <dbReference type="EMBL" id="MEK6465834.1"/>
    </source>
</evidence>
<gene>
    <name evidence="9" type="ORF">WG925_19015</name>
</gene>
<dbReference type="Proteomes" id="UP001367513">
    <property type="component" value="Unassembled WGS sequence"/>
</dbReference>
<name>A0ABU9AHB3_PSEA5</name>
<dbReference type="EC" id="2.4.-.-" evidence="9"/>
<feature type="transmembrane region" description="Helical" evidence="8">
    <location>
        <begin position="233"/>
        <end position="259"/>
    </location>
</feature>
<dbReference type="Pfam" id="PF09594">
    <property type="entry name" value="GT87"/>
    <property type="match status" value="1"/>
</dbReference>
<keyword evidence="6 8" id="KW-0472">Membrane</keyword>
<evidence type="ECO:0000313" key="10">
    <source>
        <dbReference type="Proteomes" id="UP001367513"/>
    </source>
</evidence>
<keyword evidence="4 8" id="KW-0812">Transmembrane</keyword>